<comment type="catalytic activity">
    <reaction evidence="11 12">
        <text>uridine(1498) in 16S rRNA + S-adenosyl-L-methionine = N(3)-methyluridine(1498) in 16S rRNA + S-adenosyl-L-homocysteine + H(+)</text>
        <dbReference type="Rhea" id="RHEA:42920"/>
        <dbReference type="Rhea" id="RHEA-COMP:10283"/>
        <dbReference type="Rhea" id="RHEA-COMP:10284"/>
        <dbReference type="ChEBI" id="CHEBI:15378"/>
        <dbReference type="ChEBI" id="CHEBI:57856"/>
        <dbReference type="ChEBI" id="CHEBI:59789"/>
        <dbReference type="ChEBI" id="CHEBI:65315"/>
        <dbReference type="ChEBI" id="CHEBI:74502"/>
        <dbReference type="EC" id="2.1.1.193"/>
    </reaction>
</comment>
<dbReference type="InterPro" id="IPR029028">
    <property type="entry name" value="Alpha/beta_knot_MTases"/>
</dbReference>
<evidence type="ECO:0000256" key="10">
    <source>
        <dbReference type="ARBA" id="ARBA00025699"/>
    </source>
</evidence>
<evidence type="ECO:0000256" key="8">
    <source>
        <dbReference type="ARBA" id="ARBA00022679"/>
    </source>
</evidence>
<dbReference type="EC" id="2.1.1.193" evidence="3 12"/>
<evidence type="ECO:0000256" key="3">
    <source>
        <dbReference type="ARBA" id="ARBA00012328"/>
    </source>
</evidence>
<evidence type="ECO:0000256" key="1">
    <source>
        <dbReference type="ARBA" id="ARBA00004496"/>
    </source>
</evidence>
<dbReference type="InterPro" id="IPR015947">
    <property type="entry name" value="PUA-like_sf"/>
</dbReference>
<evidence type="ECO:0000256" key="5">
    <source>
        <dbReference type="ARBA" id="ARBA00022490"/>
    </source>
</evidence>
<gene>
    <name evidence="15" type="ORF">CBF32_12935</name>
</gene>
<dbReference type="Pfam" id="PF20260">
    <property type="entry name" value="PUA_4"/>
    <property type="match status" value="1"/>
</dbReference>
<name>A0A369AKE7_9ENTE</name>
<evidence type="ECO:0000259" key="14">
    <source>
        <dbReference type="Pfam" id="PF20260"/>
    </source>
</evidence>
<dbReference type="InterPro" id="IPR046887">
    <property type="entry name" value="RsmE_PUA-like"/>
</dbReference>
<dbReference type="SUPFAM" id="SSF75217">
    <property type="entry name" value="alpha/beta knot"/>
    <property type="match status" value="1"/>
</dbReference>
<dbReference type="Pfam" id="PF04452">
    <property type="entry name" value="Methyltrans_RNA"/>
    <property type="match status" value="1"/>
</dbReference>
<dbReference type="GO" id="GO:0070042">
    <property type="term" value="F:rRNA (uridine-N3-)-methyltransferase activity"/>
    <property type="evidence" value="ECO:0007669"/>
    <property type="project" value="TreeGrafter"/>
</dbReference>
<evidence type="ECO:0000256" key="9">
    <source>
        <dbReference type="ARBA" id="ARBA00022691"/>
    </source>
</evidence>
<dbReference type="AlphaFoldDB" id="A0A369AKE7"/>
<dbReference type="InterPro" id="IPR006700">
    <property type="entry name" value="RsmE"/>
</dbReference>
<keyword evidence="9 12" id="KW-0949">S-adenosyl-L-methionine</keyword>
<dbReference type="Gene3D" id="3.40.1280.10">
    <property type="match status" value="1"/>
</dbReference>
<evidence type="ECO:0000256" key="6">
    <source>
        <dbReference type="ARBA" id="ARBA00022552"/>
    </source>
</evidence>
<dbReference type="NCBIfam" id="NF008691">
    <property type="entry name" value="PRK11713.1-4"/>
    <property type="match status" value="1"/>
</dbReference>
<evidence type="ECO:0000256" key="12">
    <source>
        <dbReference type="PIRNR" id="PIRNR015601"/>
    </source>
</evidence>
<dbReference type="SUPFAM" id="SSF88697">
    <property type="entry name" value="PUA domain-like"/>
    <property type="match status" value="1"/>
</dbReference>
<dbReference type="PANTHER" id="PTHR30027">
    <property type="entry name" value="RIBOSOMAL RNA SMALL SUBUNIT METHYLTRANSFERASE E"/>
    <property type="match status" value="1"/>
</dbReference>
<keyword evidence="5 12" id="KW-0963">Cytoplasm</keyword>
<evidence type="ECO:0000313" key="15">
    <source>
        <dbReference type="EMBL" id="RST98473.1"/>
    </source>
</evidence>
<keyword evidence="6 12" id="KW-0698">rRNA processing</keyword>
<keyword evidence="8 12" id="KW-0808">Transferase</keyword>
<evidence type="ECO:0000313" key="16">
    <source>
        <dbReference type="Proteomes" id="UP000288197"/>
    </source>
</evidence>
<keyword evidence="7 12" id="KW-0489">Methyltransferase</keyword>
<dbReference type="Proteomes" id="UP000288197">
    <property type="component" value="Unassembled WGS sequence"/>
</dbReference>
<comment type="similarity">
    <text evidence="2 12">Belongs to the RNA methyltransferase RsmE family.</text>
</comment>
<evidence type="ECO:0000256" key="7">
    <source>
        <dbReference type="ARBA" id="ARBA00022603"/>
    </source>
</evidence>
<protein>
    <recommendedName>
        <fullName evidence="4 12">Ribosomal RNA small subunit methyltransferase E</fullName>
        <ecNumber evidence="3 12">2.1.1.193</ecNumber>
    </recommendedName>
</protein>
<reference evidence="15 16" key="1">
    <citation type="submission" date="2017-05" db="EMBL/GenBank/DDBJ databases">
        <title>Vagococcus spp. assemblies.</title>
        <authorList>
            <person name="Gulvik C.A."/>
        </authorList>
    </citation>
    <scope>NUCLEOTIDE SEQUENCE [LARGE SCALE GENOMIC DNA]</scope>
    <source>
        <strain evidence="15 16">NCFB 2497</strain>
    </source>
</reference>
<proteinExistence type="inferred from homology"/>
<dbReference type="Gene3D" id="2.40.240.20">
    <property type="entry name" value="Hypothetical PUA domain-like, domain 1"/>
    <property type="match status" value="1"/>
</dbReference>
<dbReference type="CDD" id="cd18084">
    <property type="entry name" value="RsmE-like"/>
    <property type="match status" value="1"/>
</dbReference>
<dbReference type="GO" id="GO:0005737">
    <property type="term" value="C:cytoplasm"/>
    <property type="evidence" value="ECO:0007669"/>
    <property type="project" value="UniProtKB-SubCell"/>
</dbReference>
<evidence type="ECO:0000259" key="13">
    <source>
        <dbReference type="Pfam" id="PF04452"/>
    </source>
</evidence>
<dbReference type="RefSeq" id="WP_086341097.1">
    <property type="nucleotide sequence ID" value="NZ_CP122523.1"/>
</dbReference>
<comment type="function">
    <text evidence="10 12">Specifically methylates the N3 position of the uracil ring of uridine 1498 (m3U1498) in 16S rRNA. Acts on the fully assembled 30S ribosomal subunit.</text>
</comment>
<dbReference type="EMBL" id="NGJX01000021">
    <property type="protein sequence ID" value="RST98473.1"/>
    <property type="molecule type" value="Genomic_DNA"/>
</dbReference>
<comment type="subcellular location">
    <subcellularLocation>
        <location evidence="1 12">Cytoplasm</location>
    </subcellularLocation>
</comment>
<evidence type="ECO:0000256" key="4">
    <source>
        <dbReference type="ARBA" id="ARBA00013673"/>
    </source>
</evidence>
<dbReference type="PIRSF" id="PIRSF015601">
    <property type="entry name" value="MTase_slr0722"/>
    <property type="match status" value="1"/>
</dbReference>
<sequence>MQRYFLAGKFEEQATYKLTGDDFHHAAHVMRMKIGDKCFLTFEDEMAIVAEITEVLEAEINLKLVEKEETQKELPFNVTIACGYTKGDKLEWVAQKATELGMFELIGFPSKTSVVKWDEKKLTKKVPRFEKIVKEAAEQSHRQKVPGIQLLSHFNDFTKSLVNYDHILVAYEESAKSGETKSFVKSLQEVKTGESVIIIFGPEGGLSPQEIDIFSKEKAVICGLGPRILRAETAPLYALSAMSYQWELL</sequence>
<keyword evidence="16" id="KW-1185">Reference proteome</keyword>
<dbReference type="GO" id="GO:0070475">
    <property type="term" value="P:rRNA base methylation"/>
    <property type="evidence" value="ECO:0007669"/>
    <property type="project" value="TreeGrafter"/>
</dbReference>
<dbReference type="InterPro" id="IPR029026">
    <property type="entry name" value="tRNA_m1G_MTases_N"/>
</dbReference>
<feature type="domain" description="Ribosomal RNA small subunit methyltransferase E PUA-like" evidence="14">
    <location>
        <begin position="18"/>
        <end position="55"/>
    </location>
</feature>
<dbReference type="PANTHER" id="PTHR30027:SF3">
    <property type="entry name" value="16S RRNA (URACIL(1498)-N(3))-METHYLTRANSFERASE"/>
    <property type="match status" value="1"/>
</dbReference>
<dbReference type="InterPro" id="IPR046886">
    <property type="entry name" value="RsmE_MTase_dom"/>
</dbReference>
<organism evidence="15 16">
    <name type="scientific">Vagococcus fluvialis</name>
    <dbReference type="NCBI Taxonomy" id="2738"/>
    <lineage>
        <taxon>Bacteria</taxon>
        <taxon>Bacillati</taxon>
        <taxon>Bacillota</taxon>
        <taxon>Bacilli</taxon>
        <taxon>Lactobacillales</taxon>
        <taxon>Enterococcaceae</taxon>
        <taxon>Vagococcus</taxon>
    </lineage>
</organism>
<comment type="caution">
    <text evidence="15">The sequence shown here is derived from an EMBL/GenBank/DDBJ whole genome shotgun (WGS) entry which is preliminary data.</text>
</comment>
<dbReference type="NCBIfam" id="TIGR00046">
    <property type="entry name" value="RsmE family RNA methyltransferase"/>
    <property type="match status" value="1"/>
</dbReference>
<dbReference type="GeneID" id="63147592"/>
<accession>A0A369AKE7</accession>
<feature type="domain" description="Ribosomal RNA small subunit methyltransferase E methyltransferase" evidence="13">
    <location>
        <begin position="73"/>
        <end position="243"/>
    </location>
</feature>
<evidence type="ECO:0000256" key="2">
    <source>
        <dbReference type="ARBA" id="ARBA00005528"/>
    </source>
</evidence>
<dbReference type="OrthoDB" id="9815641at2"/>
<evidence type="ECO:0000256" key="11">
    <source>
        <dbReference type="ARBA" id="ARBA00047944"/>
    </source>
</evidence>